<evidence type="ECO:0000313" key="5">
    <source>
        <dbReference type="Proteomes" id="UP000242519"/>
    </source>
</evidence>
<comment type="caution">
    <text evidence="4">The sequence shown here is derived from an EMBL/GenBank/DDBJ whole genome shotgun (WGS) entry which is preliminary data.</text>
</comment>
<proteinExistence type="inferred from homology"/>
<comment type="similarity">
    <text evidence="1">Belongs to the WD repeat LST8 family.</text>
</comment>
<protein>
    <recommendedName>
        <fullName evidence="6">WD repeat protein</fullName>
    </recommendedName>
</protein>
<dbReference type="InParanoid" id="A0A218Z870"/>
<reference evidence="4 5" key="1">
    <citation type="submission" date="2017-04" db="EMBL/GenBank/DDBJ databases">
        <title>Draft genome sequence of Marssonina coronaria NL1: causal agent of apple blotch.</title>
        <authorList>
            <person name="Cheng Q."/>
        </authorList>
    </citation>
    <scope>NUCLEOTIDE SEQUENCE [LARGE SCALE GENOMIC DNA]</scope>
    <source>
        <strain evidence="4 5">NL1</strain>
    </source>
</reference>
<feature type="compositionally biased region" description="Low complexity" evidence="3">
    <location>
        <begin position="355"/>
        <end position="364"/>
    </location>
</feature>
<dbReference type="PANTHER" id="PTHR19842:SF2">
    <property type="entry name" value="WD REPEAT PROTEIN (AFU_ORTHOLOGUE AFUA_5G04300)"/>
    <property type="match status" value="1"/>
</dbReference>
<evidence type="ECO:0000256" key="3">
    <source>
        <dbReference type="SAM" id="MobiDB-lite"/>
    </source>
</evidence>
<dbReference type="PANTHER" id="PTHR19842">
    <property type="entry name" value="G BETA-LIKE PROTEIN GBL"/>
    <property type="match status" value="1"/>
</dbReference>
<dbReference type="GO" id="GO:0031929">
    <property type="term" value="P:TOR signaling"/>
    <property type="evidence" value="ECO:0007669"/>
    <property type="project" value="InterPro"/>
</dbReference>
<dbReference type="InterPro" id="IPR036322">
    <property type="entry name" value="WD40_repeat_dom_sf"/>
</dbReference>
<feature type="region of interest" description="Disordered" evidence="3">
    <location>
        <begin position="336"/>
        <end position="411"/>
    </location>
</feature>
<evidence type="ECO:0008006" key="6">
    <source>
        <dbReference type="Google" id="ProtNLM"/>
    </source>
</evidence>
<dbReference type="Proteomes" id="UP000242519">
    <property type="component" value="Unassembled WGS sequence"/>
</dbReference>
<evidence type="ECO:0000256" key="2">
    <source>
        <dbReference type="PROSITE-ProRule" id="PRU00221"/>
    </source>
</evidence>
<dbReference type="InterPro" id="IPR037588">
    <property type="entry name" value="MLST8"/>
</dbReference>
<dbReference type="PROSITE" id="PS50082">
    <property type="entry name" value="WD_REPEATS_2"/>
    <property type="match status" value="1"/>
</dbReference>
<feature type="compositionally biased region" description="Basic and acidic residues" evidence="3">
    <location>
        <begin position="56"/>
        <end position="65"/>
    </location>
</feature>
<organism evidence="4 5">
    <name type="scientific">Diplocarpon coronariae</name>
    <dbReference type="NCBI Taxonomy" id="2795749"/>
    <lineage>
        <taxon>Eukaryota</taxon>
        <taxon>Fungi</taxon>
        <taxon>Dikarya</taxon>
        <taxon>Ascomycota</taxon>
        <taxon>Pezizomycotina</taxon>
        <taxon>Leotiomycetes</taxon>
        <taxon>Helotiales</taxon>
        <taxon>Drepanopezizaceae</taxon>
        <taxon>Diplocarpon</taxon>
    </lineage>
</organism>
<feature type="region of interest" description="Disordered" evidence="3">
    <location>
        <begin position="36"/>
        <end position="137"/>
    </location>
</feature>
<gene>
    <name evidence="4" type="ORF">B2J93_4826</name>
</gene>
<keyword evidence="2" id="KW-0853">WD repeat</keyword>
<dbReference type="GO" id="GO:0031932">
    <property type="term" value="C:TORC2 complex"/>
    <property type="evidence" value="ECO:0007669"/>
    <property type="project" value="InterPro"/>
</dbReference>
<feature type="compositionally biased region" description="Polar residues" evidence="3">
    <location>
        <begin position="336"/>
        <end position="347"/>
    </location>
</feature>
<evidence type="ECO:0000313" key="4">
    <source>
        <dbReference type="EMBL" id="OWP03884.1"/>
    </source>
</evidence>
<feature type="repeat" description="WD" evidence="2">
    <location>
        <begin position="1101"/>
        <end position="1135"/>
    </location>
</feature>
<dbReference type="InterPro" id="IPR015943">
    <property type="entry name" value="WD40/YVTN_repeat-like_dom_sf"/>
</dbReference>
<dbReference type="STRING" id="503106.A0A218Z870"/>
<dbReference type="SUPFAM" id="SSF50978">
    <property type="entry name" value="WD40 repeat-like"/>
    <property type="match status" value="1"/>
</dbReference>
<keyword evidence="5" id="KW-1185">Reference proteome</keyword>
<dbReference type="GO" id="GO:0032956">
    <property type="term" value="P:regulation of actin cytoskeleton organization"/>
    <property type="evidence" value="ECO:0007669"/>
    <property type="project" value="TreeGrafter"/>
</dbReference>
<dbReference type="Gene3D" id="2.130.10.10">
    <property type="entry name" value="YVTN repeat-like/Quinoprotein amine dehydrogenase"/>
    <property type="match status" value="1"/>
</dbReference>
<dbReference type="OrthoDB" id="10248252at2759"/>
<dbReference type="SMART" id="SM00320">
    <property type="entry name" value="WD40"/>
    <property type="match status" value="5"/>
</dbReference>
<dbReference type="InterPro" id="IPR001680">
    <property type="entry name" value="WD40_rpt"/>
</dbReference>
<feature type="compositionally biased region" description="Polar residues" evidence="3">
    <location>
        <begin position="365"/>
        <end position="375"/>
    </location>
</feature>
<dbReference type="EMBL" id="MZNU01000160">
    <property type="protein sequence ID" value="OWP03884.1"/>
    <property type="molecule type" value="Genomic_DNA"/>
</dbReference>
<sequence>MALPPSGVIATEVIDLTSDGEDISYLPPARSNTKLQSNLAPAQTRPILPPFSGLPDPRDFYDSHKMASTSGLNRSLGPRVPTSRDPLQKSPAYAPSRNNNLKRALPHTPNAQSGTLYKKQKTGSLSASSRVPPANYGVKRTPVEENLLPASAPNNALVPAIATRGTVSPQIASVVPAGRRPISEPHLSGAVDHSTPKVITGVSRAAASGTPITSSPTAERKNLAVDDSCMERVIEQQVLSHVHKAVRPFEGSLSHEQRSSIGQTVASKLVSDPGFIINYIDNNRSLSDEYENKISQNARALVNNEAKKILETVDCESPASSREDSFVLDIPARSSYNSNRYKQNNKQVSDESRSSSEQASLETSRGNSPFSSTSHGNEDAFAEAGKGQESSSDIVDPGTSVRPPRASRASNPVYKQIKRSRRTTAQMIADSLLQGGRPVRAKSSASAAVVLPASISPSIADSTGNPKVVRKRRNKVEMAAYRAARASGGRGNVVPSLFPGDSGLGTSRSADTTLATGNFARSHVVQKSKFPVTTLQAKVSSAEDYLLRPYVSISARRSLQQQLARPEVSRRLSKLELNLIKSPSFHVDFSDHELRLLCKFVVETVGLNASSLDGNKHTIMAIMRGNRLKVPIIIKALQNSVFKNSNQGLHELLRARTVGAISDLLYDAVNRDVGKHIELSAAPLKKKTGSENFLSMLRERELNGMTPVRTRRGQNCYKIFLQSHMEDKLTRQSEWTDCSSDISSISWTSETAFISGALTHSDSHNMQYNKPGNLLVGSLSLDTVRSYPDHRIPRPRVAEHENAENSLYSMRTTQSPWLYTSVVSTAHCAFNGFSFTASFDGTVRVWSVSDDGSSMELRGSWEHSGKVNFVATSPHHDRIATGFETNSNAVRIYNLDKDNISRSAYDSYCGNKTMEQAEELRRREKWSYQPATMQWGKSPGVFHMLLVGYSPRGDTGHEHEIPEEKRNSGELCLWNSLTSEQISISSAKTQNVFEVIWHPTQPLFLAATSPCGAFDAEKTRTQVRLFAQTPGGPFTMIKTLDCPALDINELTIMPNSCVDGFVTASCTDGLTYVWDTFLGDQPIHVLRHGETLDNPDPDEALEVGDSGVKFAAWGQSSDRFYTGGSDGVVKAWDVKAPPGKAFVRDVLSVSGGISAGVFSPDRSKLLIGDASGKIYFLSIDDSDIRDDLKIATPTQEHVALGSQLSRTAKRPKIVIPHAEPPPPHADRQAFDEVELTGAELSQAYLDTGFLVKYPNEEFPDRLRGVFQGPKYLGNDLFVGRRPFVDKSSHVNHDVQQELLPSILAKQQFHKENQAALLRLPRLPKIAASNPDLHKHNIGIDFNFDALSPDVQKYLVEAEVELSWDSHTFNYDYLPSKIHWLNGKKAKVAESTSPQLDDSLSCRIF</sequence>
<dbReference type="GO" id="GO:0031931">
    <property type="term" value="C:TORC1 complex"/>
    <property type="evidence" value="ECO:0007669"/>
    <property type="project" value="InterPro"/>
</dbReference>
<accession>A0A218Z870</accession>
<name>A0A218Z870_9HELO</name>
<evidence type="ECO:0000256" key="1">
    <source>
        <dbReference type="ARBA" id="ARBA00009890"/>
    </source>
</evidence>